<accession>A0A4V1IQC8</accession>
<keyword evidence="2" id="KW-1185">Reference proteome</keyword>
<sequence length="238" mass="25392">MPTGGGPTAGAASEWLGFGCAPTRWAPDVGRQDAPLATGWAPGVGLVSRGACPRTSPAYLRDSKMVDTSYSFTLEHRSQLQHFRRTQRHHRLPHPCKPQEAKASNVQIETMAQGGVVAKVSLAETVVAVHGKRFGNSQPQATLLVLTKNRVERVGGHDCLVTNPFHQTLPLQIKSHLTQLLSIAVLVEHPNILTSTTGALVHYCHDSGEGPVRTTEGGGPLDAPSPLTGFVRASGPLR</sequence>
<evidence type="ECO:0000313" key="2">
    <source>
        <dbReference type="Proteomes" id="UP000269721"/>
    </source>
</evidence>
<protein>
    <submittedName>
        <fullName evidence="1">Uncharacterized protein</fullName>
    </submittedName>
</protein>
<dbReference type="EMBL" id="KZ998470">
    <property type="protein sequence ID" value="RKO86107.1"/>
    <property type="molecule type" value="Genomic_DNA"/>
</dbReference>
<proteinExistence type="predicted"/>
<reference evidence="2" key="1">
    <citation type="journal article" date="2018" name="Nat. Microbiol.">
        <title>Leveraging single-cell genomics to expand the fungal tree of life.</title>
        <authorList>
            <person name="Ahrendt S.R."/>
            <person name="Quandt C.A."/>
            <person name="Ciobanu D."/>
            <person name="Clum A."/>
            <person name="Salamov A."/>
            <person name="Andreopoulos B."/>
            <person name="Cheng J.F."/>
            <person name="Woyke T."/>
            <person name="Pelin A."/>
            <person name="Henrissat B."/>
            <person name="Reynolds N.K."/>
            <person name="Benny G.L."/>
            <person name="Smith M.E."/>
            <person name="James T.Y."/>
            <person name="Grigoriev I.V."/>
        </authorList>
    </citation>
    <scope>NUCLEOTIDE SEQUENCE [LARGE SCALE GENOMIC DNA]</scope>
</reference>
<name>A0A4V1IQC8_9FUNG</name>
<dbReference type="Proteomes" id="UP000269721">
    <property type="component" value="Unassembled WGS sequence"/>
</dbReference>
<dbReference type="AlphaFoldDB" id="A0A4V1IQC8"/>
<organism evidence="1 2">
    <name type="scientific">Blyttiomyces helicus</name>
    <dbReference type="NCBI Taxonomy" id="388810"/>
    <lineage>
        <taxon>Eukaryota</taxon>
        <taxon>Fungi</taxon>
        <taxon>Fungi incertae sedis</taxon>
        <taxon>Chytridiomycota</taxon>
        <taxon>Chytridiomycota incertae sedis</taxon>
        <taxon>Chytridiomycetes</taxon>
        <taxon>Chytridiomycetes incertae sedis</taxon>
        <taxon>Blyttiomyces</taxon>
    </lineage>
</organism>
<evidence type="ECO:0000313" key="1">
    <source>
        <dbReference type="EMBL" id="RKO86107.1"/>
    </source>
</evidence>
<gene>
    <name evidence="1" type="ORF">BDK51DRAFT_47256</name>
</gene>